<feature type="signal peptide" evidence="7">
    <location>
        <begin position="1"/>
        <end position="28"/>
    </location>
</feature>
<dbReference type="Proteomes" id="UP000679950">
    <property type="component" value="Unassembled WGS sequence"/>
</dbReference>
<proteinExistence type="predicted"/>
<keyword evidence="5" id="KW-0449">Lipoprotein</keyword>
<evidence type="ECO:0000256" key="1">
    <source>
        <dbReference type="ARBA" id="ARBA00022475"/>
    </source>
</evidence>
<evidence type="ECO:0000256" key="6">
    <source>
        <dbReference type="SAM" id="MobiDB-lite"/>
    </source>
</evidence>
<keyword evidence="1" id="KW-1003">Cell membrane</keyword>
<name>A0ABQ4KFQ3_9BACI</name>
<dbReference type="Gene3D" id="3.40.190.10">
    <property type="entry name" value="Periplasmic binding protein-like II"/>
    <property type="match status" value="1"/>
</dbReference>
<protein>
    <submittedName>
        <fullName evidence="8">Sugar ABC transporter substrate-binding protein</fullName>
    </submittedName>
</protein>
<gene>
    <name evidence="8" type="ORF">J8TS2_11290</name>
</gene>
<evidence type="ECO:0000256" key="3">
    <source>
        <dbReference type="ARBA" id="ARBA00023136"/>
    </source>
</evidence>
<dbReference type="PANTHER" id="PTHR43649:SF33">
    <property type="entry name" value="POLYGALACTURONAN_RHAMNOGALACTURONAN-BINDING PROTEIN YTCQ"/>
    <property type="match status" value="1"/>
</dbReference>
<dbReference type="EMBL" id="BORB01000007">
    <property type="protein sequence ID" value="GIN56810.1"/>
    <property type="molecule type" value="Genomic_DNA"/>
</dbReference>
<organism evidence="8 9">
    <name type="scientific">Lederbergia ruris</name>
    <dbReference type="NCBI Taxonomy" id="217495"/>
    <lineage>
        <taxon>Bacteria</taxon>
        <taxon>Bacillati</taxon>
        <taxon>Bacillota</taxon>
        <taxon>Bacilli</taxon>
        <taxon>Bacillales</taxon>
        <taxon>Bacillaceae</taxon>
        <taxon>Lederbergia</taxon>
    </lineage>
</organism>
<sequence length="445" mass="50103">MKLAKKGICFLSILLLLLLAACSSSTGGQEENGEKGSEENTNAEANVEGPDEEVTLIWAYQGNEEQYQEDVGRFIEEKFPHILVEVYDAGTDHPETLEELIAKGKTPDIVTMGAITHTSHLKRFELDYDISELIEETGFDLDRYEPSFVEFARNQDPDQEGRLIVLPITRPSYSLHYNKDVFDILGVEYPTDGMTWEEVTELAKELTREVNGTQYRGLDLDTPYDAYTQFSQESIDPETNEVLITESEAYKRYLGLIGEVTSIPGNYPTEKPGDLLHNWGEEFGKGNVAMTPIGTNFGWLEQAHIDIVTYPVWEGYEGIAPQPRGRGHAITRTSEHKKEALKILDYLLSEEVQTIKSKEGTASPLQNPEIHSVFLEDKPEYKDKNLESLFLHSYAVGPSKKSLYGDGVITTAGIEYVNSGKDLNEFLRILQDQAEKNVRSQIESE</sequence>
<keyword evidence="2 7" id="KW-0732">Signal</keyword>
<keyword evidence="9" id="KW-1185">Reference proteome</keyword>
<dbReference type="SUPFAM" id="SSF53850">
    <property type="entry name" value="Periplasmic binding protein-like II"/>
    <property type="match status" value="1"/>
</dbReference>
<keyword evidence="4" id="KW-0564">Palmitate</keyword>
<dbReference type="RefSeq" id="WP_212965745.1">
    <property type="nucleotide sequence ID" value="NZ_BORB01000007.1"/>
</dbReference>
<dbReference type="Pfam" id="PF01547">
    <property type="entry name" value="SBP_bac_1"/>
    <property type="match status" value="1"/>
</dbReference>
<dbReference type="InterPro" id="IPR050490">
    <property type="entry name" value="Bact_solute-bd_prot1"/>
</dbReference>
<dbReference type="InterPro" id="IPR006059">
    <property type="entry name" value="SBP"/>
</dbReference>
<dbReference type="PANTHER" id="PTHR43649">
    <property type="entry name" value="ARABINOSE-BINDING PROTEIN-RELATED"/>
    <property type="match status" value="1"/>
</dbReference>
<evidence type="ECO:0000256" key="2">
    <source>
        <dbReference type="ARBA" id="ARBA00022729"/>
    </source>
</evidence>
<keyword evidence="3" id="KW-0472">Membrane</keyword>
<evidence type="ECO:0000313" key="8">
    <source>
        <dbReference type="EMBL" id="GIN56810.1"/>
    </source>
</evidence>
<reference evidence="8 9" key="1">
    <citation type="submission" date="2021-03" db="EMBL/GenBank/DDBJ databases">
        <title>Antimicrobial resistance genes in bacteria isolated from Japanese honey, and their potential for conferring macrolide and lincosamide resistance in the American foulbrood pathogen Paenibacillus larvae.</title>
        <authorList>
            <person name="Okamoto M."/>
            <person name="Kumagai M."/>
            <person name="Kanamori H."/>
            <person name="Takamatsu D."/>
        </authorList>
    </citation>
    <scope>NUCLEOTIDE SEQUENCE [LARGE SCALE GENOMIC DNA]</scope>
    <source>
        <strain evidence="8 9">J8TS2</strain>
    </source>
</reference>
<feature type="chain" id="PRO_5045630255" evidence="7">
    <location>
        <begin position="29"/>
        <end position="445"/>
    </location>
</feature>
<accession>A0ABQ4KFQ3</accession>
<evidence type="ECO:0000256" key="7">
    <source>
        <dbReference type="SAM" id="SignalP"/>
    </source>
</evidence>
<dbReference type="PROSITE" id="PS51257">
    <property type="entry name" value="PROKAR_LIPOPROTEIN"/>
    <property type="match status" value="1"/>
</dbReference>
<comment type="caution">
    <text evidence="8">The sequence shown here is derived from an EMBL/GenBank/DDBJ whole genome shotgun (WGS) entry which is preliminary data.</text>
</comment>
<feature type="region of interest" description="Disordered" evidence="6">
    <location>
        <begin position="27"/>
        <end position="48"/>
    </location>
</feature>
<evidence type="ECO:0000313" key="9">
    <source>
        <dbReference type="Proteomes" id="UP000679950"/>
    </source>
</evidence>
<evidence type="ECO:0000256" key="5">
    <source>
        <dbReference type="ARBA" id="ARBA00023288"/>
    </source>
</evidence>
<evidence type="ECO:0000256" key="4">
    <source>
        <dbReference type="ARBA" id="ARBA00023139"/>
    </source>
</evidence>